<dbReference type="RefSeq" id="WP_132118754.1">
    <property type="nucleotide sequence ID" value="NZ_SMJU01000008.1"/>
</dbReference>
<dbReference type="OrthoDB" id="958801at2"/>
<protein>
    <submittedName>
        <fullName evidence="1">Uncharacterized protein</fullName>
    </submittedName>
</protein>
<gene>
    <name evidence="1" type="ORF">EZE20_14205</name>
</gene>
<keyword evidence="2" id="KW-1185">Reference proteome</keyword>
<accession>A0A4R4KBG5</accession>
<evidence type="ECO:0000313" key="1">
    <source>
        <dbReference type="EMBL" id="TDB64092.1"/>
    </source>
</evidence>
<name>A0A4R4KBG5_9BACT</name>
<dbReference type="AlphaFoldDB" id="A0A4R4KBG5"/>
<comment type="caution">
    <text evidence="1">The sequence shown here is derived from an EMBL/GenBank/DDBJ whole genome shotgun (WGS) entry which is preliminary data.</text>
</comment>
<reference evidence="1 2" key="1">
    <citation type="submission" date="2019-02" db="EMBL/GenBank/DDBJ databases">
        <title>Arundinibacter roseus gen. nov., sp. nov., a new member of the family Cytophagaceae.</title>
        <authorList>
            <person name="Szuroczki S."/>
            <person name="Khayer B."/>
            <person name="Sproer C."/>
            <person name="Toumi M."/>
            <person name="Szabo A."/>
            <person name="Felfoldi T."/>
            <person name="Schumann P."/>
            <person name="Toth E."/>
        </authorList>
    </citation>
    <scope>NUCLEOTIDE SEQUENCE [LARGE SCALE GENOMIC DNA]</scope>
    <source>
        <strain evidence="1 2">DMA-k-7a</strain>
    </source>
</reference>
<organism evidence="1 2">
    <name type="scientific">Arundinibacter roseus</name>
    <dbReference type="NCBI Taxonomy" id="2070510"/>
    <lineage>
        <taxon>Bacteria</taxon>
        <taxon>Pseudomonadati</taxon>
        <taxon>Bacteroidota</taxon>
        <taxon>Cytophagia</taxon>
        <taxon>Cytophagales</taxon>
        <taxon>Spirosomataceae</taxon>
        <taxon>Arundinibacter</taxon>
    </lineage>
</organism>
<dbReference type="Proteomes" id="UP000295706">
    <property type="component" value="Unassembled WGS sequence"/>
</dbReference>
<proteinExistence type="predicted"/>
<sequence length="200" mass="21984">MTRSFLRASLLATSILLWNCGGKEEEQKEEPKNAFEAMQQMAEKAEEMQKKGPVDPVDFRSLKELLPENAGGMTRTEATGEKNGAMGFSISQAQGQYSNEESSIEIELMDTGGIGGMGMMGLAAWTIAEVDKETATGYEKTTRIDGNKAFEKYDNERKNGELNIIVADRFVVNVKGRNVTMDQLKDTLGDIDLDKLGGLE</sequence>
<evidence type="ECO:0000313" key="2">
    <source>
        <dbReference type="Proteomes" id="UP000295706"/>
    </source>
</evidence>
<dbReference type="EMBL" id="SMJU01000008">
    <property type="protein sequence ID" value="TDB64092.1"/>
    <property type="molecule type" value="Genomic_DNA"/>
</dbReference>